<evidence type="ECO:0000259" key="2">
    <source>
        <dbReference type="Pfam" id="PF25573"/>
    </source>
</evidence>
<reference evidence="3 4" key="1">
    <citation type="submission" date="2019-01" db="EMBL/GenBank/DDBJ databases">
        <title>Genomes sequencing and comparative genomics of infectious freshwater microsporidia, Cucumispora dikerogammari and Thelohania contejeani.</title>
        <authorList>
            <person name="Cormier A."/>
            <person name="Giraud I."/>
            <person name="Wattier R."/>
            <person name="Teixeira M."/>
            <person name="Grandjean F."/>
            <person name="Rigaud T."/>
            <person name="Cordaux R."/>
        </authorList>
    </citation>
    <scope>NUCLEOTIDE SEQUENCE [LARGE SCALE GENOMIC DNA]</scope>
    <source>
        <strain evidence="3">T1</strain>
        <tissue evidence="3">Spores</tissue>
    </source>
</reference>
<dbReference type="InterPro" id="IPR050756">
    <property type="entry name" value="CSN3"/>
</dbReference>
<name>A0ABQ7I2P3_9MICR</name>
<evidence type="ECO:0000313" key="3">
    <source>
        <dbReference type="EMBL" id="KAF7684728.1"/>
    </source>
</evidence>
<gene>
    <name evidence="3" type="primary">RPN3</name>
    <name evidence="3" type="ORF">TCON_0107</name>
</gene>
<dbReference type="PANTHER" id="PTHR10758">
    <property type="entry name" value="26S PROTEASOME NON-ATPASE REGULATORY SUBUNIT 3/COP9 SIGNALOSOME COMPLEX SUBUNIT 3"/>
    <property type="match status" value="1"/>
</dbReference>
<sequence>MDTPQQILSQLIDTEDVAQFLEVLPKFAKELSSIPPRDKCTPNQFIMQSLMRVAILCTNKQNQEVIKIINEEMLYLIEAQERTYDKLQSRLIYYYYKALKHTGGDDSITQYTNLFTAFISHREMGNKESTAMLVGIILDLLTNNHFYEQAEMFISEVDINMLSTIHLARFYFYKGVIAIVKGEPQSLEYFQHSLILHFSKKAEKYSILSMIMNSQFELLSRYKWKEYLQPYHELVRAVKSGVLDKYTKICKKYEEVYKQDGVFVLIQRLTKNVLEEGIRRICLIYSRITIQDMAVILKMKIEEVKFLLLKNIKNGSINGIIQNGIYIGLPNKKKKIYLGLGIRESINLIDTMNGMMKYPEQKKICFENMNIMENGYSEYGL</sequence>
<dbReference type="InterPro" id="IPR057985">
    <property type="entry name" value="TPR_PSMD3_N"/>
</dbReference>
<organism evidence="3 4">
    <name type="scientific">Astathelohania contejeani</name>
    <dbReference type="NCBI Taxonomy" id="164912"/>
    <lineage>
        <taxon>Eukaryota</taxon>
        <taxon>Fungi</taxon>
        <taxon>Fungi incertae sedis</taxon>
        <taxon>Microsporidia</taxon>
        <taxon>Astathelohaniidae</taxon>
        <taxon>Astathelohania</taxon>
    </lineage>
</organism>
<evidence type="ECO:0000313" key="4">
    <source>
        <dbReference type="Proteomes" id="UP001516464"/>
    </source>
</evidence>
<dbReference type="InterPro" id="IPR000717">
    <property type="entry name" value="PCI_dom"/>
</dbReference>
<dbReference type="SUPFAM" id="SSF46785">
    <property type="entry name" value="Winged helix' DNA-binding domain"/>
    <property type="match status" value="1"/>
</dbReference>
<accession>A0ABQ7I2P3</accession>
<keyword evidence="4" id="KW-1185">Reference proteome</keyword>
<protein>
    <submittedName>
        <fullName evidence="3">26S proteasome regulatory subunit RPN3</fullName>
    </submittedName>
</protein>
<keyword evidence="3" id="KW-0647">Proteasome</keyword>
<evidence type="ECO:0000259" key="1">
    <source>
        <dbReference type="Pfam" id="PF01399"/>
    </source>
</evidence>
<feature type="domain" description="26S proteasome non-ATPase regulatory subunit 3 N-terminal TPR repeats" evidence="2">
    <location>
        <begin position="39"/>
        <end position="181"/>
    </location>
</feature>
<dbReference type="Pfam" id="PF01399">
    <property type="entry name" value="PCI"/>
    <property type="match status" value="1"/>
</dbReference>
<dbReference type="PANTHER" id="PTHR10758:SF2">
    <property type="entry name" value="26S PROTEASOME NON-ATPASE REGULATORY SUBUNIT 3"/>
    <property type="match status" value="1"/>
</dbReference>
<dbReference type="Gene3D" id="1.25.40.570">
    <property type="match status" value="1"/>
</dbReference>
<dbReference type="Proteomes" id="UP001516464">
    <property type="component" value="Unassembled WGS sequence"/>
</dbReference>
<comment type="caution">
    <text evidence="3">The sequence shown here is derived from an EMBL/GenBank/DDBJ whole genome shotgun (WGS) entry which is preliminary data.</text>
</comment>
<feature type="domain" description="PCI" evidence="1">
    <location>
        <begin position="251"/>
        <end position="321"/>
    </location>
</feature>
<dbReference type="GO" id="GO:0000502">
    <property type="term" value="C:proteasome complex"/>
    <property type="evidence" value="ECO:0007669"/>
    <property type="project" value="UniProtKB-KW"/>
</dbReference>
<dbReference type="Pfam" id="PF25573">
    <property type="entry name" value="TPR_PSMD3_N"/>
    <property type="match status" value="1"/>
</dbReference>
<dbReference type="InterPro" id="IPR036390">
    <property type="entry name" value="WH_DNA-bd_sf"/>
</dbReference>
<proteinExistence type="predicted"/>
<dbReference type="EMBL" id="SBIQ01000003">
    <property type="protein sequence ID" value="KAF7684728.1"/>
    <property type="molecule type" value="Genomic_DNA"/>
</dbReference>